<dbReference type="GeneID" id="17263671"/>
<dbReference type="RefSeq" id="XP_005769952.1">
    <property type="nucleotide sequence ID" value="XM_005769895.1"/>
</dbReference>
<dbReference type="PaxDb" id="2903-EOD17523"/>
<dbReference type="EnsemblProtists" id="EOD17523">
    <property type="protein sequence ID" value="EOD17523"/>
    <property type="gene ID" value="EMIHUDRAFT_470281"/>
</dbReference>
<sequence>MAAVLSLAALHPVLSLAALHPASPRHESRAYRSPLFSRRSAVLAPLATLLALPLSAVPASARSYKGDDPLTLRLRQSREELAACGPLLEQRRWDEVRKVTSVLLAAMTFKGYTGESAELTGAVSELDALLPEMGSDAHRRSLAAPLHLCDSWVVAGVCEILPQSKSLGDLVGRYTF</sequence>
<proteinExistence type="predicted"/>
<reference evidence="3" key="1">
    <citation type="journal article" date="2013" name="Nature">
        <title>Pan genome of the phytoplankton Emiliania underpins its global distribution.</title>
        <authorList>
            <person name="Read B.A."/>
            <person name="Kegel J."/>
            <person name="Klute M.J."/>
            <person name="Kuo A."/>
            <person name="Lefebvre S.C."/>
            <person name="Maumus F."/>
            <person name="Mayer C."/>
            <person name="Miller J."/>
            <person name="Monier A."/>
            <person name="Salamov A."/>
            <person name="Young J."/>
            <person name="Aguilar M."/>
            <person name="Claverie J.M."/>
            <person name="Frickenhaus S."/>
            <person name="Gonzalez K."/>
            <person name="Herman E.K."/>
            <person name="Lin Y.C."/>
            <person name="Napier J."/>
            <person name="Ogata H."/>
            <person name="Sarno A.F."/>
            <person name="Shmutz J."/>
            <person name="Schroeder D."/>
            <person name="de Vargas C."/>
            <person name="Verret F."/>
            <person name="von Dassow P."/>
            <person name="Valentin K."/>
            <person name="Van de Peer Y."/>
            <person name="Wheeler G."/>
            <person name="Dacks J.B."/>
            <person name="Delwiche C.F."/>
            <person name="Dyhrman S.T."/>
            <person name="Glockner G."/>
            <person name="John U."/>
            <person name="Richards T."/>
            <person name="Worden A.Z."/>
            <person name="Zhang X."/>
            <person name="Grigoriev I.V."/>
            <person name="Allen A.E."/>
            <person name="Bidle K."/>
            <person name="Borodovsky M."/>
            <person name="Bowler C."/>
            <person name="Brownlee C."/>
            <person name="Cock J.M."/>
            <person name="Elias M."/>
            <person name="Gladyshev V.N."/>
            <person name="Groth M."/>
            <person name="Guda C."/>
            <person name="Hadaegh A."/>
            <person name="Iglesias-Rodriguez M.D."/>
            <person name="Jenkins J."/>
            <person name="Jones B.M."/>
            <person name="Lawson T."/>
            <person name="Leese F."/>
            <person name="Lindquist E."/>
            <person name="Lobanov A."/>
            <person name="Lomsadze A."/>
            <person name="Malik S.B."/>
            <person name="Marsh M.E."/>
            <person name="Mackinder L."/>
            <person name="Mock T."/>
            <person name="Mueller-Roeber B."/>
            <person name="Pagarete A."/>
            <person name="Parker M."/>
            <person name="Probert I."/>
            <person name="Quesneville H."/>
            <person name="Raines C."/>
            <person name="Rensing S.A."/>
            <person name="Riano-Pachon D.M."/>
            <person name="Richier S."/>
            <person name="Rokitta S."/>
            <person name="Shiraiwa Y."/>
            <person name="Soanes D.M."/>
            <person name="van der Giezen M."/>
            <person name="Wahlund T.M."/>
            <person name="Williams B."/>
            <person name="Wilson W."/>
            <person name="Wolfe G."/>
            <person name="Wurch L.L."/>
        </authorList>
    </citation>
    <scope>NUCLEOTIDE SEQUENCE</scope>
</reference>
<keyword evidence="3" id="KW-1185">Reference proteome</keyword>
<evidence type="ECO:0000313" key="2">
    <source>
        <dbReference type="EnsemblProtists" id="EOD17523"/>
    </source>
</evidence>
<feature type="signal peptide" evidence="1">
    <location>
        <begin position="1"/>
        <end position="17"/>
    </location>
</feature>
<organism evidence="2 3">
    <name type="scientific">Emiliania huxleyi (strain CCMP1516)</name>
    <dbReference type="NCBI Taxonomy" id="280463"/>
    <lineage>
        <taxon>Eukaryota</taxon>
        <taxon>Haptista</taxon>
        <taxon>Haptophyta</taxon>
        <taxon>Prymnesiophyceae</taxon>
        <taxon>Isochrysidales</taxon>
        <taxon>Noelaerhabdaceae</taxon>
        <taxon>Emiliania</taxon>
    </lineage>
</organism>
<dbReference type="KEGG" id="ehx:EMIHUDRAFT_470281"/>
<feature type="chain" id="PRO_5044229138" evidence="1">
    <location>
        <begin position="18"/>
        <end position="176"/>
    </location>
</feature>
<reference evidence="2" key="2">
    <citation type="submission" date="2024-10" db="UniProtKB">
        <authorList>
            <consortium name="EnsemblProtists"/>
        </authorList>
    </citation>
    <scope>IDENTIFICATION</scope>
</reference>
<dbReference type="HOGENOM" id="CLU_1527978_0_0_1"/>
<evidence type="ECO:0000313" key="3">
    <source>
        <dbReference type="Proteomes" id="UP000013827"/>
    </source>
</evidence>
<protein>
    <submittedName>
        <fullName evidence="2">Uncharacterized protein</fullName>
    </submittedName>
</protein>
<name>A0A0D3J1Y8_EMIH1</name>
<dbReference type="AlphaFoldDB" id="A0A0D3J1Y8"/>
<keyword evidence="1" id="KW-0732">Signal</keyword>
<evidence type="ECO:0000256" key="1">
    <source>
        <dbReference type="SAM" id="SignalP"/>
    </source>
</evidence>
<dbReference type="Proteomes" id="UP000013827">
    <property type="component" value="Unassembled WGS sequence"/>
</dbReference>
<accession>A0A0D3J1Y8</accession>